<dbReference type="Gene3D" id="1.10.645.10">
    <property type="entry name" value="Cytochrome-c3 Hydrogenase, chain B"/>
    <property type="match status" value="1"/>
</dbReference>
<dbReference type="EC" id="1.12.98.1" evidence="2"/>
<keyword evidence="6" id="KW-1185">Reference proteome</keyword>
<feature type="binding site" evidence="3">
    <location>
        <position position="48"/>
    </location>
    <ligand>
        <name>Fe cation</name>
        <dbReference type="ChEBI" id="CHEBI:24875"/>
    </ligand>
</feature>
<feature type="binding site" evidence="3">
    <location>
        <position position="420"/>
    </location>
    <ligand>
        <name>Mg(2+)</name>
        <dbReference type="ChEBI" id="CHEBI:18420"/>
    </ligand>
</feature>
<dbReference type="PANTHER" id="PTHR43600:SF1">
    <property type="entry name" value="COENZYME F420 HYDROGENASE SUBUNIT ALPHA"/>
    <property type="match status" value="1"/>
</dbReference>
<dbReference type="PANTHER" id="PTHR43600">
    <property type="entry name" value="COENZYME F420 HYDROGENASE, SUBUNIT ALPHA"/>
    <property type="match status" value="1"/>
</dbReference>
<feature type="binding site" evidence="3">
    <location>
        <position position="381"/>
    </location>
    <ligand>
        <name>Mg(2+)</name>
        <dbReference type="ChEBI" id="CHEBI:18420"/>
    </ligand>
</feature>
<comment type="cofactor">
    <cofactor evidence="3">
        <name>Ni(2+)</name>
        <dbReference type="ChEBI" id="CHEBI:49786"/>
    </cofactor>
</comment>
<accession>A7I5I6</accession>
<dbReference type="NCBIfam" id="TIGR03295">
    <property type="entry name" value="frhA"/>
    <property type="match status" value="1"/>
</dbReference>
<keyword evidence="1 4" id="KW-0560">Oxidoreductase</keyword>
<dbReference type="HOGENOM" id="CLU_044556_1_0_2"/>
<dbReference type="InterPro" id="IPR029014">
    <property type="entry name" value="NiFe-Hase_large"/>
</dbReference>
<evidence type="ECO:0000313" key="5">
    <source>
        <dbReference type="EMBL" id="ABS54997.1"/>
    </source>
</evidence>
<evidence type="ECO:0000313" key="6">
    <source>
        <dbReference type="Proteomes" id="UP000002408"/>
    </source>
</evidence>
<keyword evidence="3" id="KW-0460">Magnesium</keyword>
<protein>
    <recommendedName>
        <fullName evidence="2">Coenzyme F420 hydrogenase subunit alpha</fullName>
        <ecNumber evidence="2">1.12.98.1</ecNumber>
    </recommendedName>
</protein>
<keyword evidence="3" id="KW-0408">Iron</keyword>
<proteinExistence type="inferred from homology"/>
<dbReference type="Proteomes" id="UP000002408">
    <property type="component" value="Chromosome"/>
</dbReference>
<reference evidence="6" key="1">
    <citation type="journal article" date="2015" name="Microbiology">
        <title>Genome of Methanoregula boonei 6A8 reveals adaptations to oligotrophic peatland environments.</title>
        <authorList>
            <person name="Braeuer S."/>
            <person name="Cadillo-Quiroz H."/>
            <person name="Kyrpides N."/>
            <person name="Woyke T."/>
            <person name="Goodwin L."/>
            <person name="Detter C."/>
            <person name="Podell S."/>
            <person name="Yavitt J.B."/>
            <person name="Zinder S.H."/>
        </authorList>
    </citation>
    <scope>NUCLEOTIDE SEQUENCE [LARGE SCALE GENOMIC DNA]</scope>
    <source>
        <strain evidence="6">DSM 21154 / JCM 14090 / 6A8</strain>
    </source>
</reference>
<dbReference type="EMBL" id="CP000780">
    <property type="protein sequence ID" value="ABS54997.1"/>
    <property type="molecule type" value="Genomic_DNA"/>
</dbReference>
<organism evidence="5 6">
    <name type="scientific">Methanoregula boonei (strain DSM 21154 / JCM 14090 / 6A8)</name>
    <dbReference type="NCBI Taxonomy" id="456442"/>
    <lineage>
        <taxon>Archaea</taxon>
        <taxon>Methanobacteriati</taxon>
        <taxon>Methanobacteriota</taxon>
        <taxon>Stenosarchaea group</taxon>
        <taxon>Methanomicrobia</taxon>
        <taxon>Methanomicrobiales</taxon>
        <taxon>Methanoregulaceae</taxon>
        <taxon>Methanoregula</taxon>
    </lineage>
</organism>
<dbReference type="eggNOG" id="arCOG01549">
    <property type="taxonomic scope" value="Archaea"/>
</dbReference>
<feature type="binding site" evidence="3">
    <location>
        <position position="45"/>
    </location>
    <ligand>
        <name>Ni(2+)</name>
        <dbReference type="ChEBI" id="CHEBI:49786"/>
    </ligand>
</feature>
<feature type="binding site" evidence="3">
    <location>
        <position position="48"/>
    </location>
    <ligand>
        <name>Ni(2+)</name>
        <dbReference type="ChEBI" id="CHEBI:49786"/>
    </ligand>
</feature>
<dbReference type="AlphaFoldDB" id="A7I5I6"/>
<dbReference type="InterPro" id="IPR018194">
    <property type="entry name" value="Ni-dep_hyd_lsu_Ni_BS"/>
</dbReference>
<dbReference type="SUPFAM" id="SSF56762">
    <property type="entry name" value="HydB/Nqo4-like"/>
    <property type="match status" value="1"/>
</dbReference>
<dbReference type="KEGG" id="mbn:Mboo_0479"/>
<comment type="similarity">
    <text evidence="4">Belongs to the [NiFe]/[NiFeSe] hydrogenase large subunit family.</text>
</comment>
<name>A7I5I6_METB6</name>
<dbReference type="InterPro" id="IPR001501">
    <property type="entry name" value="Ni-dep_hyd_lsu"/>
</dbReference>
<dbReference type="Pfam" id="PF00374">
    <property type="entry name" value="NiFeSe_Hases"/>
    <property type="match status" value="2"/>
</dbReference>
<dbReference type="GO" id="GO:0051536">
    <property type="term" value="F:iron-sulfur cluster binding"/>
    <property type="evidence" value="ECO:0007669"/>
    <property type="project" value="InterPro"/>
</dbReference>
<dbReference type="InterPro" id="IPR017682">
    <property type="entry name" value="Coenz_F420_hydrogenase_asu"/>
</dbReference>
<evidence type="ECO:0000256" key="1">
    <source>
        <dbReference type="ARBA" id="ARBA00023002"/>
    </source>
</evidence>
<dbReference type="GO" id="GO:0008901">
    <property type="term" value="F:ferredoxin hydrogenase activity"/>
    <property type="evidence" value="ECO:0007669"/>
    <property type="project" value="InterPro"/>
</dbReference>
<dbReference type="GO" id="GO:0050454">
    <property type="term" value="F:coenzyme F420 hydrogenase activity"/>
    <property type="evidence" value="ECO:0007669"/>
    <property type="project" value="UniProtKB-EC"/>
</dbReference>
<keyword evidence="3 4" id="KW-0533">Nickel</keyword>
<evidence type="ECO:0000256" key="2">
    <source>
        <dbReference type="NCBIfam" id="TIGR03295"/>
    </source>
</evidence>
<gene>
    <name evidence="5" type="ordered locus">Mboo_0479</name>
</gene>
<feature type="binding site" evidence="3">
    <location>
        <position position="417"/>
    </location>
    <ligand>
        <name>Fe cation</name>
        <dbReference type="ChEBI" id="CHEBI:24875"/>
    </ligand>
</feature>
<dbReference type="STRING" id="456442.Mboo_0479"/>
<sequence>MVLKVNDQGIIETGNWCSITPVRGVEKLAVGKTPEQVPKIASRVCGICPIAHNLAATEAMEASIKCEIPKDAKALRNILQLANRLHSIALHDILILPDLYIPGTETKINPFTAEEPVRTVAKRIQRLREIGQTIGQIAGGDCIHPRNTRIGGMYRNCSEQAKTKMYDLAKEGLVLAKAQMDFMIAVLRNYQARESVDVGGMKVPLPKTLGYHNQGYMATHAFYGSSSLDECPTWDINRFKEVRPWDWYMGEMEVSLEEPRYPVGGTTKIGTKVNPQMEACTGIPMYDGQPVEVGPRARLATYKNYDEKGTVGQNIAREMEYTDSLYEMIDQIDALDTCGKVVADFIPDGDGSLGWATNEAPRGCDAHIARVKDWKVQYFSMLVPTTWNFATCSAALTGAPWQLAEVIMRGYDPCVSCATHMIVLDEDNKVVAQKLIQ</sequence>
<feature type="binding site" evidence="3">
    <location>
        <position position="26"/>
    </location>
    <ligand>
        <name>Mg(2+)</name>
        <dbReference type="ChEBI" id="CHEBI:18420"/>
    </ligand>
</feature>
<dbReference type="GO" id="GO:0050660">
    <property type="term" value="F:flavin adenine dinucleotide binding"/>
    <property type="evidence" value="ECO:0007669"/>
    <property type="project" value="InterPro"/>
</dbReference>
<comment type="cofactor">
    <cofactor evidence="3">
        <name>Fe cation</name>
        <dbReference type="ChEBI" id="CHEBI:24875"/>
    </cofactor>
</comment>
<evidence type="ECO:0000256" key="4">
    <source>
        <dbReference type="RuleBase" id="RU003896"/>
    </source>
</evidence>
<dbReference type="PROSITE" id="PS00508">
    <property type="entry name" value="NI_HGENASE_L_2"/>
    <property type="match status" value="1"/>
</dbReference>
<dbReference type="PROSITE" id="PS00507">
    <property type="entry name" value="NI_HGENASE_L_1"/>
    <property type="match status" value="1"/>
</dbReference>
<dbReference type="GO" id="GO:0016151">
    <property type="term" value="F:nickel cation binding"/>
    <property type="evidence" value="ECO:0007669"/>
    <property type="project" value="InterPro"/>
</dbReference>
<evidence type="ECO:0000256" key="3">
    <source>
        <dbReference type="PIRSR" id="PIRSR601501-1"/>
    </source>
</evidence>
<feature type="binding site" evidence="3">
    <location>
        <position position="414"/>
    </location>
    <ligand>
        <name>Ni(2+)</name>
        <dbReference type="ChEBI" id="CHEBI:49786"/>
    </ligand>
</feature>
<keyword evidence="3 4" id="KW-0479">Metal-binding</keyword>